<evidence type="ECO:0000313" key="1">
    <source>
        <dbReference type="EMBL" id="PMD21345.1"/>
    </source>
</evidence>
<organism evidence="1 2">
    <name type="scientific">Hyaloscypha hepaticicola</name>
    <dbReference type="NCBI Taxonomy" id="2082293"/>
    <lineage>
        <taxon>Eukaryota</taxon>
        <taxon>Fungi</taxon>
        <taxon>Dikarya</taxon>
        <taxon>Ascomycota</taxon>
        <taxon>Pezizomycotina</taxon>
        <taxon>Leotiomycetes</taxon>
        <taxon>Helotiales</taxon>
        <taxon>Hyaloscyphaceae</taxon>
        <taxon>Hyaloscypha</taxon>
    </lineage>
</organism>
<proteinExistence type="predicted"/>
<dbReference type="OrthoDB" id="3650366at2759"/>
<gene>
    <name evidence="1" type="ORF">NA56DRAFT_670858</name>
</gene>
<dbReference type="STRING" id="1745343.A0A2J6Q4X8"/>
<reference evidence="1 2" key="1">
    <citation type="submission" date="2016-05" db="EMBL/GenBank/DDBJ databases">
        <title>A degradative enzymes factory behind the ericoid mycorrhizal symbiosis.</title>
        <authorList>
            <consortium name="DOE Joint Genome Institute"/>
            <person name="Martino E."/>
            <person name="Morin E."/>
            <person name="Grelet G."/>
            <person name="Kuo A."/>
            <person name="Kohler A."/>
            <person name="Daghino S."/>
            <person name="Barry K."/>
            <person name="Choi C."/>
            <person name="Cichocki N."/>
            <person name="Clum A."/>
            <person name="Copeland A."/>
            <person name="Hainaut M."/>
            <person name="Haridas S."/>
            <person name="Labutti K."/>
            <person name="Lindquist E."/>
            <person name="Lipzen A."/>
            <person name="Khouja H.-R."/>
            <person name="Murat C."/>
            <person name="Ohm R."/>
            <person name="Olson A."/>
            <person name="Spatafora J."/>
            <person name="Veneault-Fourrey C."/>
            <person name="Henrissat B."/>
            <person name="Grigoriev I."/>
            <person name="Martin F."/>
            <person name="Perotto S."/>
        </authorList>
    </citation>
    <scope>NUCLEOTIDE SEQUENCE [LARGE SCALE GENOMIC DNA]</scope>
    <source>
        <strain evidence="1 2">UAMH 7357</strain>
    </source>
</reference>
<dbReference type="EMBL" id="KZ613481">
    <property type="protein sequence ID" value="PMD21345.1"/>
    <property type="molecule type" value="Genomic_DNA"/>
</dbReference>
<dbReference type="Proteomes" id="UP000235672">
    <property type="component" value="Unassembled WGS sequence"/>
</dbReference>
<sequence length="298" mass="34313">MSTSNNNDLFLLLTYPRIGSNLLWRILNEDEQPGFLEGRTEYYFFDAMMYRFDTGIYAKNVDTWTLEQRQALKKIYQDFFDNLQFSVAKAKEEDKSLFVKEHSSFMVQPPANSRFIFGDDNVKEPAWQVKFDSGANMTWLPQSINISIIPESFLSIWNPTFLIRHPALSFESQYRARVRIDGVEGAKRDTPKIPLERTLVRHYAKLIGMDPTKLKFTWAPGTTPKLVGAPGTMVSQMTTTISESAGIVEGKTWAGMDLDTKIRQWKVEFGEEEGIKLDKLVRAAMPDYEYMLSRNLTL</sequence>
<accession>A0A2J6Q4X8</accession>
<name>A0A2J6Q4X8_9HELO</name>
<protein>
    <submittedName>
        <fullName evidence="1">Uncharacterized protein</fullName>
    </submittedName>
</protein>
<evidence type="ECO:0000313" key="2">
    <source>
        <dbReference type="Proteomes" id="UP000235672"/>
    </source>
</evidence>
<keyword evidence="2" id="KW-1185">Reference proteome</keyword>
<dbReference type="AlphaFoldDB" id="A0A2J6Q4X8"/>